<protein>
    <submittedName>
        <fullName evidence="2">Uncharacterized protein</fullName>
    </submittedName>
</protein>
<feature type="region of interest" description="Disordered" evidence="1">
    <location>
        <begin position="33"/>
        <end position="52"/>
    </location>
</feature>
<evidence type="ECO:0000313" key="2">
    <source>
        <dbReference type="EMBL" id="QLH49140.1"/>
    </source>
</evidence>
<proteinExistence type="predicted"/>
<accession>A0A7D5S8V3</accession>
<dbReference type="EMBL" id="CP058708">
    <property type="protein sequence ID" value="QLH49140.1"/>
    <property type="molecule type" value="Genomic_DNA"/>
</dbReference>
<dbReference type="AlphaFoldDB" id="A0A7D5S8V3"/>
<name>A0A7D5S8V3_9PROT</name>
<sequence length="52" mass="5393">MALPTTDSGVNSAGKANRLSMGIPLLIMTGTSANGLPRNLKNKPNFLDGHSL</sequence>
<evidence type="ECO:0000256" key="1">
    <source>
        <dbReference type="SAM" id="MobiDB-lite"/>
    </source>
</evidence>
<evidence type="ECO:0000313" key="3">
    <source>
        <dbReference type="Proteomes" id="UP000509684"/>
    </source>
</evidence>
<dbReference type="KEGG" id="acog:HWD57_04610"/>
<reference evidence="2 3" key="1">
    <citation type="journal article" date="2019" name="Microbiome">
        <title>Annotated bacterial chromosomes from frame-shift-corrected long-read metagenomic data.</title>
        <authorList>
            <person name="Arumugam K."/>
            <person name="Bagci C."/>
            <person name="Bessarab I."/>
            <person name="Beier S."/>
            <person name="Buchfink B."/>
            <person name="Gorska A."/>
            <person name="Qiu G."/>
            <person name="Huson D.H."/>
            <person name="Williams R.B.H."/>
        </authorList>
    </citation>
    <scope>NUCLEOTIDE SEQUENCE [LARGE SCALE GENOMIC DNA]</scope>
    <source>
        <strain evidence="2">SSA1</strain>
    </source>
</reference>
<organism evidence="2 3">
    <name type="scientific">Candidatus Accumulibacter cognatus</name>
    <dbReference type="NCBI Taxonomy" id="2954383"/>
    <lineage>
        <taxon>Bacteria</taxon>
        <taxon>Pseudomonadati</taxon>
        <taxon>Pseudomonadota</taxon>
        <taxon>Betaproteobacteria</taxon>
        <taxon>Candidatus Accumulibacter</taxon>
    </lineage>
</organism>
<dbReference type="Proteomes" id="UP000509684">
    <property type="component" value="Chromosome"/>
</dbReference>
<gene>
    <name evidence="2" type="ORF">HWD57_04610</name>
</gene>